<gene>
    <name evidence="2" type="ORF">PHPALM_13535</name>
</gene>
<dbReference type="Proteomes" id="UP000237271">
    <property type="component" value="Unassembled WGS sequence"/>
</dbReference>
<dbReference type="Pfam" id="PF24626">
    <property type="entry name" value="SH3_Tf2-1"/>
    <property type="match status" value="1"/>
</dbReference>
<evidence type="ECO:0000313" key="2">
    <source>
        <dbReference type="EMBL" id="POM70089.1"/>
    </source>
</evidence>
<comment type="caution">
    <text evidence="2">The sequence shown here is derived from an EMBL/GenBank/DDBJ whole genome shotgun (WGS) entry which is preliminary data.</text>
</comment>
<feature type="domain" description="Tf2-1-like SH3-like" evidence="1">
    <location>
        <begin position="22"/>
        <end position="69"/>
    </location>
</feature>
<dbReference type="OrthoDB" id="116372at2759"/>
<proteinExistence type="predicted"/>
<keyword evidence="3" id="KW-1185">Reference proteome</keyword>
<accession>A0A2P4XX99</accession>
<dbReference type="AlphaFoldDB" id="A0A2P4XX99"/>
<name>A0A2P4XX99_9STRA</name>
<reference evidence="2 3" key="1">
    <citation type="journal article" date="2017" name="Genome Biol. Evol.">
        <title>Phytophthora megakarya and P. palmivora, closely related causal agents of cacao black pod rot, underwent increases in genome sizes and gene numbers by different mechanisms.</title>
        <authorList>
            <person name="Ali S.S."/>
            <person name="Shao J."/>
            <person name="Lary D.J."/>
            <person name="Kronmiller B."/>
            <person name="Shen D."/>
            <person name="Strem M.D."/>
            <person name="Amoako-Attah I."/>
            <person name="Akrofi A.Y."/>
            <person name="Begoude B.A."/>
            <person name="Ten Hoopen G.M."/>
            <person name="Coulibaly K."/>
            <person name="Kebe B.I."/>
            <person name="Melnick R.L."/>
            <person name="Guiltinan M.J."/>
            <person name="Tyler B.M."/>
            <person name="Meinhardt L.W."/>
            <person name="Bailey B.A."/>
        </authorList>
    </citation>
    <scope>NUCLEOTIDE SEQUENCE [LARGE SCALE GENOMIC DNA]</scope>
    <source>
        <strain evidence="3">sbr112.9</strain>
    </source>
</reference>
<evidence type="ECO:0000313" key="3">
    <source>
        <dbReference type="Proteomes" id="UP000237271"/>
    </source>
</evidence>
<sequence>MASVQDSQKENSDRKGRGILSVFKKESNKLKHRFIGPFAVLVRHGAAYTIDLPKSMVVHPTFYVRRLKRDHDPLGLPSQITSSKRG</sequence>
<organism evidence="2 3">
    <name type="scientific">Phytophthora palmivora</name>
    <dbReference type="NCBI Taxonomy" id="4796"/>
    <lineage>
        <taxon>Eukaryota</taxon>
        <taxon>Sar</taxon>
        <taxon>Stramenopiles</taxon>
        <taxon>Oomycota</taxon>
        <taxon>Peronosporomycetes</taxon>
        <taxon>Peronosporales</taxon>
        <taxon>Peronosporaceae</taxon>
        <taxon>Phytophthora</taxon>
    </lineage>
</organism>
<evidence type="ECO:0000259" key="1">
    <source>
        <dbReference type="Pfam" id="PF24626"/>
    </source>
</evidence>
<dbReference type="InterPro" id="IPR056924">
    <property type="entry name" value="SH3_Tf2-1"/>
</dbReference>
<dbReference type="EMBL" id="NCKW01007457">
    <property type="protein sequence ID" value="POM70089.1"/>
    <property type="molecule type" value="Genomic_DNA"/>
</dbReference>
<protein>
    <submittedName>
        <fullName evidence="2">Pol protein</fullName>
    </submittedName>
</protein>